<dbReference type="EMBL" id="JAJSOF020000038">
    <property type="protein sequence ID" value="KAJ4427227.1"/>
    <property type="molecule type" value="Genomic_DNA"/>
</dbReference>
<organism evidence="1 2">
    <name type="scientific">Periplaneta americana</name>
    <name type="common">American cockroach</name>
    <name type="synonym">Blatta americana</name>
    <dbReference type="NCBI Taxonomy" id="6978"/>
    <lineage>
        <taxon>Eukaryota</taxon>
        <taxon>Metazoa</taxon>
        <taxon>Ecdysozoa</taxon>
        <taxon>Arthropoda</taxon>
        <taxon>Hexapoda</taxon>
        <taxon>Insecta</taxon>
        <taxon>Pterygota</taxon>
        <taxon>Neoptera</taxon>
        <taxon>Polyneoptera</taxon>
        <taxon>Dictyoptera</taxon>
        <taxon>Blattodea</taxon>
        <taxon>Blattoidea</taxon>
        <taxon>Blattidae</taxon>
        <taxon>Blattinae</taxon>
        <taxon>Periplaneta</taxon>
    </lineage>
</organism>
<dbReference type="InterPro" id="IPR036397">
    <property type="entry name" value="RNaseH_sf"/>
</dbReference>
<name>A0ABQ8RZQ8_PERAM</name>
<keyword evidence="2" id="KW-1185">Reference proteome</keyword>
<proteinExistence type="predicted"/>
<dbReference type="Proteomes" id="UP001148838">
    <property type="component" value="Unassembled WGS sequence"/>
</dbReference>
<gene>
    <name evidence="1" type="ORF">ANN_24844</name>
</gene>
<sequence>MGVGGGVQKADCRIEEETLEGQEEREQPRIHHSAALIGGGISGLYFEGSVTGEKYLQILESTIPRLNDPFENESRFQQDGAPAHFHVNVRNFLDCTLNQRLMGRRGSAAEFLPRSPDLTFPDFYLWGALKDTVYTTNHTLEELRVQIEHACNDIPLATIQLIKSTYPALEAD</sequence>
<dbReference type="Gene3D" id="3.30.420.10">
    <property type="entry name" value="Ribonuclease H-like superfamily/Ribonuclease H"/>
    <property type="match status" value="1"/>
</dbReference>
<accession>A0ABQ8RZQ8</accession>
<dbReference type="PANTHER" id="PTHR47326:SF1">
    <property type="entry name" value="HTH PSQ-TYPE DOMAIN-CONTAINING PROTEIN"/>
    <property type="match status" value="1"/>
</dbReference>
<protein>
    <submittedName>
        <fullName evidence="1">Uncharacterized protein</fullName>
    </submittedName>
</protein>
<comment type="caution">
    <text evidence="1">The sequence shown here is derived from an EMBL/GenBank/DDBJ whole genome shotgun (WGS) entry which is preliminary data.</text>
</comment>
<dbReference type="PANTHER" id="PTHR47326">
    <property type="entry name" value="TRANSPOSABLE ELEMENT TC3 TRANSPOSASE-LIKE PROTEIN"/>
    <property type="match status" value="1"/>
</dbReference>
<evidence type="ECO:0000313" key="1">
    <source>
        <dbReference type="EMBL" id="KAJ4427227.1"/>
    </source>
</evidence>
<reference evidence="1 2" key="1">
    <citation type="journal article" date="2022" name="Allergy">
        <title>Genome assembly and annotation of Periplaneta americana reveal a comprehensive cockroach allergen profile.</title>
        <authorList>
            <person name="Wang L."/>
            <person name="Xiong Q."/>
            <person name="Saelim N."/>
            <person name="Wang L."/>
            <person name="Nong W."/>
            <person name="Wan A.T."/>
            <person name="Shi M."/>
            <person name="Liu X."/>
            <person name="Cao Q."/>
            <person name="Hui J.H.L."/>
            <person name="Sookrung N."/>
            <person name="Leung T.F."/>
            <person name="Tungtrongchitr A."/>
            <person name="Tsui S.K.W."/>
        </authorList>
    </citation>
    <scope>NUCLEOTIDE SEQUENCE [LARGE SCALE GENOMIC DNA]</scope>
    <source>
        <strain evidence="1">PWHHKU_190912</strain>
    </source>
</reference>
<evidence type="ECO:0000313" key="2">
    <source>
        <dbReference type="Proteomes" id="UP001148838"/>
    </source>
</evidence>